<dbReference type="EC" id="3.6.4.13" evidence="2"/>
<evidence type="ECO:0000256" key="5">
    <source>
        <dbReference type="ARBA" id="ARBA00022806"/>
    </source>
</evidence>
<dbReference type="Pfam" id="PF00270">
    <property type="entry name" value="DEAD"/>
    <property type="match status" value="1"/>
</dbReference>
<evidence type="ECO:0000256" key="7">
    <source>
        <dbReference type="SAM" id="Coils"/>
    </source>
</evidence>
<dbReference type="SMART" id="SM00487">
    <property type="entry name" value="DEXDc"/>
    <property type="match status" value="1"/>
</dbReference>
<evidence type="ECO:0000313" key="11">
    <source>
        <dbReference type="EMBL" id="KAK3913986.1"/>
    </source>
</evidence>
<proteinExistence type="inferred from homology"/>
<evidence type="ECO:0000259" key="10">
    <source>
        <dbReference type="PROSITE" id="PS51194"/>
    </source>
</evidence>
<keyword evidence="3" id="KW-0547">Nucleotide-binding</keyword>
<feature type="coiled-coil region" evidence="7">
    <location>
        <begin position="589"/>
        <end position="616"/>
    </location>
</feature>
<dbReference type="Pfam" id="PF07717">
    <property type="entry name" value="OB_NTP_bind"/>
    <property type="match status" value="1"/>
</dbReference>
<dbReference type="InterPro" id="IPR001650">
    <property type="entry name" value="Helicase_C-like"/>
</dbReference>
<dbReference type="Pfam" id="PF04408">
    <property type="entry name" value="WHD_HA2"/>
    <property type="match status" value="1"/>
</dbReference>
<evidence type="ECO:0000313" key="12">
    <source>
        <dbReference type="Proteomes" id="UP001219518"/>
    </source>
</evidence>
<dbReference type="InterPro" id="IPR056371">
    <property type="entry name" value="DHX37-like_C"/>
</dbReference>
<evidence type="ECO:0000256" key="8">
    <source>
        <dbReference type="SAM" id="MobiDB-lite"/>
    </source>
</evidence>
<dbReference type="GO" id="GO:0005524">
    <property type="term" value="F:ATP binding"/>
    <property type="evidence" value="ECO:0007669"/>
    <property type="project" value="UniProtKB-KW"/>
</dbReference>
<dbReference type="InterPro" id="IPR011545">
    <property type="entry name" value="DEAD/DEAH_box_helicase_dom"/>
</dbReference>
<dbReference type="PROSITE" id="PS00690">
    <property type="entry name" value="DEAH_ATP_HELICASE"/>
    <property type="match status" value="1"/>
</dbReference>
<dbReference type="EMBL" id="JAHWGI010000349">
    <property type="protein sequence ID" value="KAK3913986.1"/>
    <property type="molecule type" value="Genomic_DNA"/>
</dbReference>
<feature type="compositionally biased region" description="Polar residues" evidence="8">
    <location>
        <begin position="146"/>
        <end position="157"/>
    </location>
</feature>
<feature type="compositionally biased region" description="Basic and acidic residues" evidence="8">
    <location>
        <begin position="235"/>
        <end position="245"/>
    </location>
</feature>
<feature type="region of interest" description="Disordered" evidence="8">
    <location>
        <begin position="120"/>
        <end position="295"/>
    </location>
</feature>
<sequence>MSKTAKKFNWKARQVKETVIDNAETSKIKVETDGLRKDKFDAANPLVLPSQKRKTQLKKQPGTVTKILSRKQRKRLEKIVDKKKKKENRSQLLQTLSEFQAKPEVLKELTSIASLQTKGLKRIFQEEEASTTSSKKSRNEEHNVDEQSGNYLSSLSGSKKRKALLKAGLWKQDNQKQDSSNANVVGFETSSNDSSDEEENEEEVEEEEVEEKNSTHQNSNCKDENESIESDKDDSDSANRNESVPKEQNVIAKPLSDTSSKSDISGMRVEENSSDEKKNVDSKPSSSFTNGMAPKIKLIPPRPAVYVAVNRKPEIQEARLKLPVIAEEQAIMEAIAENPVVIIAGETGSGKTTQVPQFLFEAGYAKDGKIIGVTEPRRVAAISMSKRIAEEMNLTSKEVSYLIRFEGNVTENTKIKFMTDGVLLKEIQSDFLLNKYSVIVLDEAHERSVYTDILIGLLSRIVPLRLKRGNPLKLIIMSATLRLEDFVENPRLFRHTPPVIKIETRQFPVTIHFNKRTNPDYCLEAYRKACKIHAQLPDGGILIFLTGQREVNNLVRKLRTAFPVKNKKLSKLLNAKSKKKKAVTLNDGSEEENEDEINMERAIQKARQNSKKKKNEKTLPDINLDEYAVMPYDDTETDLFGGDEDGLSDDDAERFDDIDLLKSATSQPLWVLPLYSILPSHEQAKVFQPPPEGCRLCIVATNVAETSLTIPNVKYVVDCGKWKSRMYDKVTGISSFDVDWCSKASANQRAGRAGRTGPGHCYRLYSSAVFNDTFPMYTTPEIQRKPVDDLVLQMKSMSIHKVINFPFPSAPDLMQIKVAERRLRLLGALTAPAQGKEDDYSGKLTSLGQAISAFPVSPRFGKMLALSHQHDLLALTVCLVAALSVQEVLLEVAISDEMTANSAKHQWNLTRRKWAGLGNSKLLGDPMVLLRAVGAAEYAAVQGDLLDFCTKNGLRHKAIVEIRKLRVQLTNEVNLNVTDLNLSVDPNMSPPTDMQAKLLRQVLLSGLVDQVAKRVDPEELKEGEDKRKWKHAYQIPEMESPVFMHSSSVLRKELPEWVVYQEIYETNKTYMRGVTAIEPEWLPVFAPGLCNISEPKMDPPPRYDAESDRLLCHVSSTFGRSGWPLPIMELDFPSTLDRYKWFARFLLEGCVFSKLAQFSKVLLSTPGTMVKTWANLQPRTEVLLKALVSKELDSASKLRNVWKKEPNYLLEAYKKWLPESAHPKAIALWPPL</sequence>
<protein>
    <recommendedName>
        <fullName evidence="2">RNA helicase</fullName>
        <ecNumber evidence="2">3.6.4.13</ecNumber>
    </recommendedName>
</protein>
<evidence type="ECO:0000256" key="3">
    <source>
        <dbReference type="ARBA" id="ARBA00022741"/>
    </source>
</evidence>
<dbReference type="GO" id="GO:0000462">
    <property type="term" value="P:maturation of SSU-rRNA from tricistronic rRNA transcript (SSU-rRNA, 5.8S rRNA, LSU-rRNA)"/>
    <property type="evidence" value="ECO:0007669"/>
    <property type="project" value="TreeGrafter"/>
</dbReference>
<dbReference type="Proteomes" id="UP001219518">
    <property type="component" value="Unassembled WGS sequence"/>
</dbReference>
<dbReference type="InterPro" id="IPR002464">
    <property type="entry name" value="DNA/RNA_helicase_DEAH_CS"/>
</dbReference>
<dbReference type="Gene3D" id="3.40.50.300">
    <property type="entry name" value="P-loop containing nucleotide triphosphate hydrolases"/>
    <property type="match status" value="3"/>
</dbReference>
<dbReference type="GO" id="GO:0016787">
    <property type="term" value="F:hydrolase activity"/>
    <property type="evidence" value="ECO:0007669"/>
    <property type="project" value="UniProtKB-KW"/>
</dbReference>
<feature type="compositionally biased region" description="Acidic residues" evidence="8">
    <location>
        <begin position="194"/>
        <end position="210"/>
    </location>
</feature>
<dbReference type="PROSITE" id="PS51192">
    <property type="entry name" value="HELICASE_ATP_BIND_1"/>
    <property type="match status" value="1"/>
</dbReference>
<dbReference type="SUPFAM" id="SSF52540">
    <property type="entry name" value="P-loop containing nucleoside triphosphate hydrolases"/>
    <property type="match status" value="1"/>
</dbReference>
<keyword evidence="4" id="KW-0378">Hydrolase</keyword>
<evidence type="ECO:0000256" key="1">
    <source>
        <dbReference type="ARBA" id="ARBA00008792"/>
    </source>
</evidence>
<gene>
    <name evidence="11" type="ORF">KUF71_023399</name>
</gene>
<dbReference type="Gene3D" id="1.20.120.1080">
    <property type="match status" value="1"/>
</dbReference>
<keyword evidence="12" id="KW-1185">Reference proteome</keyword>
<dbReference type="CDD" id="cd18791">
    <property type="entry name" value="SF2_C_RHA"/>
    <property type="match status" value="1"/>
</dbReference>
<dbReference type="GO" id="GO:0003723">
    <property type="term" value="F:RNA binding"/>
    <property type="evidence" value="ECO:0007669"/>
    <property type="project" value="TreeGrafter"/>
</dbReference>
<reference evidence="11" key="2">
    <citation type="journal article" date="2023" name="BMC Genomics">
        <title>Pest status, molecular evolution, and epigenetic factors derived from the genome assembly of Frankliniella fusca, a thysanopteran phytovirus vector.</title>
        <authorList>
            <person name="Catto M.A."/>
            <person name="Labadie P.E."/>
            <person name="Jacobson A.L."/>
            <person name="Kennedy G.G."/>
            <person name="Srinivasan R."/>
            <person name="Hunt B.G."/>
        </authorList>
    </citation>
    <scope>NUCLEOTIDE SEQUENCE</scope>
    <source>
        <strain evidence="11">PL_HMW_Pooled</strain>
    </source>
</reference>
<dbReference type="AlphaFoldDB" id="A0AAE1LBJ9"/>
<dbReference type="Pfam" id="PF21010">
    <property type="entry name" value="HA2_C"/>
    <property type="match status" value="1"/>
</dbReference>
<dbReference type="PROSITE" id="PS51194">
    <property type="entry name" value="HELICASE_CTER"/>
    <property type="match status" value="1"/>
</dbReference>
<dbReference type="GO" id="GO:0003724">
    <property type="term" value="F:RNA helicase activity"/>
    <property type="evidence" value="ECO:0007669"/>
    <property type="project" value="UniProtKB-EC"/>
</dbReference>
<comment type="similarity">
    <text evidence="1">Belongs to the DEAD box helicase family. DEAH subfamily.</text>
</comment>
<comment type="caution">
    <text evidence="11">The sequence shown here is derived from an EMBL/GenBank/DDBJ whole genome shotgun (WGS) entry which is preliminary data.</text>
</comment>
<dbReference type="InterPro" id="IPR048333">
    <property type="entry name" value="HA2_WH"/>
</dbReference>
<keyword evidence="7" id="KW-0175">Coiled coil</keyword>
<dbReference type="SMART" id="SM00847">
    <property type="entry name" value="HA2"/>
    <property type="match status" value="1"/>
</dbReference>
<evidence type="ECO:0000256" key="6">
    <source>
        <dbReference type="ARBA" id="ARBA00022840"/>
    </source>
</evidence>
<feature type="domain" description="Helicase C-terminal" evidence="10">
    <location>
        <begin position="623"/>
        <end position="798"/>
    </location>
</feature>
<dbReference type="InterPro" id="IPR014001">
    <property type="entry name" value="Helicase_ATP-bd"/>
</dbReference>
<name>A0AAE1LBJ9_9NEOP</name>
<dbReference type="CDD" id="cd17982">
    <property type="entry name" value="DEXHc_DHX37"/>
    <property type="match status" value="1"/>
</dbReference>
<dbReference type="Pfam" id="PF23362">
    <property type="entry name" value="DHX37_C"/>
    <property type="match status" value="1"/>
</dbReference>
<dbReference type="GO" id="GO:0005730">
    <property type="term" value="C:nucleolus"/>
    <property type="evidence" value="ECO:0007669"/>
    <property type="project" value="TreeGrafter"/>
</dbReference>
<dbReference type="InterPro" id="IPR011709">
    <property type="entry name" value="DEAD-box_helicase_OB_fold"/>
</dbReference>
<evidence type="ECO:0000256" key="4">
    <source>
        <dbReference type="ARBA" id="ARBA00022801"/>
    </source>
</evidence>
<dbReference type="PANTHER" id="PTHR18934:SF99">
    <property type="entry name" value="ATP-DEPENDENT RNA HELICASE DHX37-RELATED"/>
    <property type="match status" value="1"/>
</dbReference>
<dbReference type="InterPro" id="IPR007502">
    <property type="entry name" value="Helicase-assoc_dom"/>
</dbReference>
<dbReference type="Pfam" id="PF00271">
    <property type="entry name" value="Helicase_C"/>
    <property type="match status" value="1"/>
</dbReference>
<evidence type="ECO:0000256" key="2">
    <source>
        <dbReference type="ARBA" id="ARBA00012552"/>
    </source>
</evidence>
<dbReference type="SMART" id="SM00490">
    <property type="entry name" value="HELICc"/>
    <property type="match status" value="1"/>
</dbReference>
<keyword evidence="5 11" id="KW-0347">Helicase</keyword>
<organism evidence="11 12">
    <name type="scientific">Frankliniella fusca</name>
    <dbReference type="NCBI Taxonomy" id="407009"/>
    <lineage>
        <taxon>Eukaryota</taxon>
        <taxon>Metazoa</taxon>
        <taxon>Ecdysozoa</taxon>
        <taxon>Arthropoda</taxon>
        <taxon>Hexapoda</taxon>
        <taxon>Insecta</taxon>
        <taxon>Pterygota</taxon>
        <taxon>Neoptera</taxon>
        <taxon>Paraneoptera</taxon>
        <taxon>Thysanoptera</taxon>
        <taxon>Terebrantia</taxon>
        <taxon>Thripoidea</taxon>
        <taxon>Thripidae</taxon>
        <taxon>Frankliniella</taxon>
    </lineage>
</organism>
<feature type="compositionally biased region" description="Basic and acidic residues" evidence="8">
    <location>
        <begin position="268"/>
        <end position="281"/>
    </location>
</feature>
<dbReference type="InterPro" id="IPR027417">
    <property type="entry name" value="P-loop_NTPase"/>
</dbReference>
<feature type="domain" description="Helicase ATP-binding" evidence="9">
    <location>
        <begin position="332"/>
        <end position="499"/>
    </location>
</feature>
<dbReference type="PANTHER" id="PTHR18934">
    <property type="entry name" value="ATP-DEPENDENT RNA HELICASE"/>
    <property type="match status" value="1"/>
</dbReference>
<reference evidence="11" key="1">
    <citation type="submission" date="2021-07" db="EMBL/GenBank/DDBJ databases">
        <authorList>
            <person name="Catto M.A."/>
            <person name="Jacobson A."/>
            <person name="Kennedy G."/>
            <person name="Labadie P."/>
            <person name="Hunt B.G."/>
            <person name="Srinivasan R."/>
        </authorList>
    </citation>
    <scope>NUCLEOTIDE SEQUENCE</scope>
    <source>
        <strain evidence="11">PL_HMW_Pooled</strain>
        <tissue evidence="11">Head</tissue>
    </source>
</reference>
<evidence type="ECO:0000259" key="9">
    <source>
        <dbReference type="PROSITE" id="PS51192"/>
    </source>
</evidence>
<keyword evidence="6" id="KW-0067">ATP-binding</keyword>
<feature type="coiled-coil region" evidence="7">
    <location>
        <begin position="69"/>
        <end position="102"/>
    </location>
</feature>
<dbReference type="FunFam" id="3.40.50.300:FF:000895">
    <property type="entry name" value="probable ATP-dependent RNA helicase DHX37"/>
    <property type="match status" value="1"/>
</dbReference>
<accession>A0AAE1LBJ9</accession>